<dbReference type="PANTHER" id="PTHR43031:SF17">
    <property type="entry name" value="SULFURTRANSFERASE YTWF-RELATED"/>
    <property type="match status" value="1"/>
</dbReference>
<gene>
    <name evidence="2" type="ORF">ACFO8Q_07500</name>
</gene>
<dbReference type="Pfam" id="PF00581">
    <property type="entry name" value="Rhodanese"/>
    <property type="match status" value="1"/>
</dbReference>
<dbReference type="PROSITE" id="PS50206">
    <property type="entry name" value="RHODANESE_3"/>
    <property type="match status" value="1"/>
</dbReference>
<keyword evidence="3" id="KW-1185">Reference proteome</keyword>
<dbReference type="CDD" id="cd00158">
    <property type="entry name" value="RHOD"/>
    <property type="match status" value="1"/>
</dbReference>
<proteinExistence type="predicted"/>
<evidence type="ECO:0000313" key="3">
    <source>
        <dbReference type="Proteomes" id="UP001596002"/>
    </source>
</evidence>
<feature type="domain" description="Rhodanese" evidence="1">
    <location>
        <begin position="40"/>
        <end position="125"/>
    </location>
</feature>
<organism evidence="2 3">
    <name type="scientific">Effusibacillus consociatus</name>
    <dbReference type="NCBI Taxonomy" id="1117041"/>
    <lineage>
        <taxon>Bacteria</taxon>
        <taxon>Bacillati</taxon>
        <taxon>Bacillota</taxon>
        <taxon>Bacilli</taxon>
        <taxon>Bacillales</taxon>
        <taxon>Alicyclobacillaceae</taxon>
        <taxon>Effusibacillus</taxon>
    </lineage>
</organism>
<dbReference type="SUPFAM" id="SSF52821">
    <property type="entry name" value="Rhodanese/Cell cycle control phosphatase"/>
    <property type="match status" value="1"/>
</dbReference>
<evidence type="ECO:0000313" key="2">
    <source>
        <dbReference type="EMBL" id="MFC4767205.1"/>
    </source>
</evidence>
<name>A0ABV9PYS2_9BACL</name>
<sequence>MEWLQYLLFGVVLFLVIQRLLPTKGLTDLSAEEVFQKLKNPKDHVFLDVREAHEYREGHIKGFKNIPLSQLASRQHEIDRNKSIILTCRSGMRSRQAAKILRRNGFSRISHLKNGVLGWHTGLNK</sequence>
<dbReference type="RefSeq" id="WP_380025124.1">
    <property type="nucleotide sequence ID" value="NZ_JBHSHC010000051.1"/>
</dbReference>
<dbReference type="PANTHER" id="PTHR43031">
    <property type="entry name" value="FAD-DEPENDENT OXIDOREDUCTASE"/>
    <property type="match status" value="1"/>
</dbReference>
<dbReference type="Gene3D" id="3.40.250.10">
    <property type="entry name" value="Rhodanese-like domain"/>
    <property type="match status" value="1"/>
</dbReference>
<dbReference type="InterPro" id="IPR050229">
    <property type="entry name" value="GlpE_sulfurtransferase"/>
</dbReference>
<evidence type="ECO:0000259" key="1">
    <source>
        <dbReference type="PROSITE" id="PS50206"/>
    </source>
</evidence>
<dbReference type="Proteomes" id="UP001596002">
    <property type="component" value="Unassembled WGS sequence"/>
</dbReference>
<reference evidence="3" key="1">
    <citation type="journal article" date="2019" name="Int. J. Syst. Evol. Microbiol.">
        <title>The Global Catalogue of Microorganisms (GCM) 10K type strain sequencing project: providing services to taxonomists for standard genome sequencing and annotation.</title>
        <authorList>
            <consortium name="The Broad Institute Genomics Platform"/>
            <consortium name="The Broad Institute Genome Sequencing Center for Infectious Disease"/>
            <person name="Wu L."/>
            <person name="Ma J."/>
        </authorList>
    </citation>
    <scope>NUCLEOTIDE SEQUENCE [LARGE SCALE GENOMIC DNA]</scope>
    <source>
        <strain evidence="3">WYCCWR 12678</strain>
    </source>
</reference>
<comment type="caution">
    <text evidence="2">The sequence shown here is derived from an EMBL/GenBank/DDBJ whole genome shotgun (WGS) entry which is preliminary data.</text>
</comment>
<dbReference type="InterPro" id="IPR036873">
    <property type="entry name" value="Rhodanese-like_dom_sf"/>
</dbReference>
<accession>A0ABV9PYS2</accession>
<dbReference type="EMBL" id="JBHSHC010000051">
    <property type="protein sequence ID" value="MFC4767205.1"/>
    <property type="molecule type" value="Genomic_DNA"/>
</dbReference>
<dbReference type="SMART" id="SM00450">
    <property type="entry name" value="RHOD"/>
    <property type="match status" value="1"/>
</dbReference>
<protein>
    <submittedName>
        <fullName evidence="2">Rhodanese-like domain-containing protein</fullName>
    </submittedName>
</protein>
<dbReference type="InterPro" id="IPR001763">
    <property type="entry name" value="Rhodanese-like_dom"/>
</dbReference>